<name>A0A290Z4X4_9PSEU</name>
<dbReference type="InterPro" id="IPR008984">
    <property type="entry name" value="SMAD_FHA_dom_sf"/>
</dbReference>
<accession>A0A290Z4X4</accession>
<dbReference type="RefSeq" id="WP_096492952.1">
    <property type="nucleotide sequence ID" value="NZ_CP023445.1"/>
</dbReference>
<dbReference type="PROSITE" id="PS50006">
    <property type="entry name" value="FHA_DOMAIN"/>
    <property type="match status" value="1"/>
</dbReference>
<dbReference type="EMBL" id="CP023445">
    <property type="protein sequence ID" value="ATE54029.1"/>
    <property type="molecule type" value="Genomic_DNA"/>
</dbReference>
<evidence type="ECO:0000313" key="4">
    <source>
        <dbReference type="Proteomes" id="UP000218505"/>
    </source>
</evidence>
<evidence type="ECO:0000259" key="2">
    <source>
        <dbReference type="PROSITE" id="PS50006"/>
    </source>
</evidence>
<evidence type="ECO:0000313" key="3">
    <source>
        <dbReference type="EMBL" id="ATE54029.1"/>
    </source>
</evidence>
<dbReference type="KEGG" id="apre:CNX65_12605"/>
<dbReference type="Proteomes" id="UP000218505">
    <property type="component" value="Chromosome"/>
</dbReference>
<protein>
    <recommendedName>
        <fullName evidence="2">FHA domain-containing protein</fullName>
    </recommendedName>
</protein>
<proteinExistence type="predicted"/>
<dbReference type="SUPFAM" id="SSF49879">
    <property type="entry name" value="SMAD/FHA domain"/>
    <property type="match status" value="1"/>
</dbReference>
<feature type="domain" description="FHA" evidence="2">
    <location>
        <begin position="49"/>
        <end position="90"/>
    </location>
</feature>
<dbReference type="AlphaFoldDB" id="A0A290Z4X4"/>
<evidence type="ECO:0000256" key="1">
    <source>
        <dbReference type="ARBA" id="ARBA00022553"/>
    </source>
</evidence>
<gene>
    <name evidence="3" type="ORF">CNX65_12605</name>
</gene>
<organism evidence="3 4">
    <name type="scientific">Actinosynnema pretiosum</name>
    <dbReference type="NCBI Taxonomy" id="42197"/>
    <lineage>
        <taxon>Bacteria</taxon>
        <taxon>Bacillati</taxon>
        <taxon>Actinomycetota</taxon>
        <taxon>Actinomycetes</taxon>
        <taxon>Pseudonocardiales</taxon>
        <taxon>Pseudonocardiaceae</taxon>
        <taxon>Actinosynnema</taxon>
    </lineage>
</organism>
<reference evidence="3" key="1">
    <citation type="submission" date="2017-09" db="EMBL/GenBank/DDBJ databases">
        <title>Complete Genome Sequence of ansamitocin-producing Bacterium Actinosynnema pretiosum X47.</title>
        <authorList>
            <person name="Cao G."/>
            <person name="Zong G."/>
            <person name="Zhong C."/>
            <person name="Fu J."/>
        </authorList>
    </citation>
    <scope>NUCLEOTIDE SEQUENCE [LARGE SCALE GENOMIC DNA]</scope>
    <source>
        <strain evidence="3">X47</strain>
    </source>
</reference>
<keyword evidence="4" id="KW-1185">Reference proteome</keyword>
<dbReference type="InterPro" id="IPR000253">
    <property type="entry name" value="FHA_dom"/>
</dbReference>
<sequence>MVMHFLEPRTPSLLRREPLVAGAPAPRGTLFALGEDGGYAATPSPGALLLLGRNSPDVHVTVGSGDWHVSREHAALRRDGDGWLVRNSGRLPIGLPGRSPLLSGHETALAPGYTPLHIRGSRLHLVELLVSTGGPPAGAVRPDTGTRDLVWPLTDRERLVLVALFQLALLGAPDARPLSWNETRDALAAVPGQPGWTDRKAEHVVDVVRRRLAASGVPGVTADSAPPDAIKTNLLRVLLETATLVPPDLRLLDTGIGGG</sequence>
<keyword evidence="1" id="KW-0597">Phosphoprotein</keyword>